<evidence type="ECO:0000256" key="3">
    <source>
        <dbReference type="ARBA" id="ARBA00013428"/>
    </source>
</evidence>
<name>A0A1E4SUW1_9ASCO</name>
<evidence type="ECO:0000256" key="2">
    <source>
        <dbReference type="ARBA" id="ARBA00008033"/>
    </source>
</evidence>
<dbReference type="FunFam" id="3.30.70.330:FF:000247">
    <property type="entry name" value="Multiple RNA-binding domain-containing protein 1"/>
    <property type="match status" value="1"/>
</dbReference>
<dbReference type="OrthoDB" id="439639at2759"/>
<feature type="compositionally biased region" description="Acidic residues" evidence="11">
    <location>
        <begin position="195"/>
        <end position="214"/>
    </location>
</feature>
<dbReference type="InterPro" id="IPR000504">
    <property type="entry name" value="RRM_dom"/>
</dbReference>
<dbReference type="SUPFAM" id="SSF54928">
    <property type="entry name" value="RNA-binding domain, RBD"/>
    <property type="match status" value="3"/>
</dbReference>
<feature type="compositionally biased region" description="Low complexity" evidence="11">
    <location>
        <begin position="277"/>
        <end position="293"/>
    </location>
</feature>
<feature type="compositionally biased region" description="Acidic residues" evidence="11">
    <location>
        <begin position="252"/>
        <end position="268"/>
    </location>
</feature>
<dbReference type="InterPro" id="IPR035979">
    <property type="entry name" value="RBD_domain_sf"/>
</dbReference>
<accession>A0A1E4SUW1</accession>
<keyword evidence="5" id="KW-0677">Repeat</keyword>
<feature type="domain" description="RRM" evidence="12">
    <location>
        <begin position="624"/>
        <end position="707"/>
    </location>
</feature>
<dbReference type="PANTHER" id="PTHR48039:SF5">
    <property type="entry name" value="RNA-BINDING PROTEIN 28"/>
    <property type="match status" value="1"/>
</dbReference>
<dbReference type="CDD" id="cd12565">
    <property type="entry name" value="RRM1_MRD1"/>
    <property type="match status" value="1"/>
</dbReference>
<evidence type="ECO:0000256" key="1">
    <source>
        <dbReference type="ARBA" id="ARBA00004123"/>
    </source>
</evidence>
<keyword evidence="14" id="KW-1185">Reference proteome</keyword>
<protein>
    <recommendedName>
        <fullName evidence="3">Multiple RNA-binding domain-containing protein 1</fullName>
    </recommendedName>
</protein>
<keyword evidence="10" id="KW-0175">Coiled coil</keyword>
<dbReference type="Proteomes" id="UP000094801">
    <property type="component" value="Unassembled WGS sequence"/>
</dbReference>
<evidence type="ECO:0000256" key="5">
    <source>
        <dbReference type="ARBA" id="ARBA00022737"/>
    </source>
</evidence>
<dbReference type="AlphaFoldDB" id="A0A1E4SUW1"/>
<evidence type="ECO:0000256" key="10">
    <source>
        <dbReference type="SAM" id="Coils"/>
    </source>
</evidence>
<dbReference type="EMBL" id="KV453865">
    <property type="protein sequence ID" value="ODV83278.1"/>
    <property type="molecule type" value="Genomic_DNA"/>
</dbReference>
<dbReference type="FunFam" id="3.30.70.330:FF:000459">
    <property type="entry name" value="Multiple RNA-binding domain-containing protein 1"/>
    <property type="match status" value="1"/>
</dbReference>
<evidence type="ECO:0000259" key="12">
    <source>
        <dbReference type="PROSITE" id="PS50102"/>
    </source>
</evidence>
<dbReference type="InterPro" id="IPR034482">
    <property type="entry name" value="Mrd1_RRM3"/>
</dbReference>
<proteinExistence type="inferred from homology"/>
<dbReference type="PROSITE" id="PS50102">
    <property type="entry name" value="RRM"/>
    <property type="match status" value="5"/>
</dbReference>
<feature type="domain" description="RRM" evidence="12">
    <location>
        <begin position="498"/>
        <end position="570"/>
    </location>
</feature>
<evidence type="ECO:0000256" key="11">
    <source>
        <dbReference type="SAM" id="MobiDB-lite"/>
    </source>
</evidence>
<reference evidence="14" key="1">
    <citation type="submission" date="2016-04" db="EMBL/GenBank/DDBJ databases">
        <title>Comparative genomics of biotechnologically important yeasts.</title>
        <authorList>
            <consortium name="DOE Joint Genome Institute"/>
            <person name="Riley R."/>
            <person name="Haridas S."/>
            <person name="Wolfe K.H."/>
            <person name="Lopes M.R."/>
            <person name="Hittinger C.T."/>
            <person name="Goker M."/>
            <person name="Salamov A."/>
            <person name="Wisecaver J."/>
            <person name="Long T.M."/>
            <person name="Aerts A.L."/>
            <person name="Barry K."/>
            <person name="Choi C."/>
            <person name="Clum A."/>
            <person name="Coughlan A.Y."/>
            <person name="Deshpande S."/>
            <person name="Douglass A.P."/>
            <person name="Hanson S.J."/>
            <person name="Klenk H.-P."/>
            <person name="Labutti K."/>
            <person name="Lapidus A."/>
            <person name="Lindquist E."/>
            <person name="Lipzen A."/>
            <person name="Meier-Kolthoff J.P."/>
            <person name="Ohm R.A."/>
            <person name="Otillar R.P."/>
            <person name="Pangilinan J."/>
            <person name="Peng Y."/>
            <person name="Rokas A."/>
            <person name="Rosa C.A."/>
            <person name="Scheuner C."/>
            <person name="Sibirny A.A."/>
            <person name="Slot J.C."/>
            <person name="Stielow J.B."/>
            <person name="Sun H."/>
            <person name="Kurtzman C.P."/>
            <person name="Blackwell M."/>
            <person name="Grigoriev I.V."/>
            <person name="Jeffries T.W."/>
        </authorList>
    </citation>
    <scope>NUCLEOTIDE SEQUENCE [LARGE SCALE GENOMIC DNA]</scope>
    <source>
        <strain evidence="14">NRRL YB-2248</strain>
    </source>
</reference>
<feature type="region of interest" description="Disordered" evidence="11">
    <location>
        <begin position="252"/>
        <end position="304"/>
    </location>
</feature>
<keyword evidence="7" id="KW-0539">Nucleus</keyword>
<keyword evidence="8" id="KW-0687">Ribonucleoprotein</keyword>
<dbReference type="SMART" id="SM00360">
    <property type="entry name" value="RRM"/>
    <property type="match status" value="5"/>
</dbReference>
<evidence type="ECO:0000256" key="7">
    <source>
        <dbReference type="ARBA" id="ARBA00023242"/>
    </source>
</evidence>
<evidence type="ECO:0000313" key="14">
    <source>
        <dbReference type="Proteomes" id="UP000094801"/>
    </source>
</evidence>
<dbReference type="GO" id="GO:1990904">
    <property type="term" value="C:ribonucleoprotein complex"/>
    <property type="evidence" value="ECO:0007669"/>
    <property type="project" value="UniProtKB-KW"/>
</dbReference>
<gene>
    <name evidence="13" type="ORF">CANARDRAFT_30056</name>
</gene>
<feature type="domain" description="RRM" evidence="12">
    <location>
        <begin position="2"/>
        <end position="79"/>
    </location>
</feature>
<dbReference type="Gene3D" id="3.30.70.330">
    <property type="match status" value="5"/>
</dbReference>
<dbReference type="GO" id="GO:0006364">
    <property type="term" value="P:rRNA processing"/>
    <property type="evidence" value="ECO:0007669"/>
    <property type="project" value="UniProtKB-KW"/>
</dbReference>
<keyword evidence="6 9" id="KW-0694">RNA-binding</keyword>
<feature type="coiled-coil region" evidence="10">
    <location>
        <begin position="93"/>
        <end position="120"/>
    </location>
</feature>
<dbReference type="STRING" id="983967.A0A1E4SUW1"/>
<dbReference type="GO" id="GO:0003729">
    <property type="term" value="F:mRNA binding"/>
    <property type="evidence" value="ECO:0007669"/>
    <property type="project" value="TreeGrafter"/>
</dbReference>
<sequence length="857" mass="96868">MSRIIVKGLPIYYNEEKLKAHFSKQGSVTDVKLMKKRNGESRKFAFIGYKSNKDAENAVSFFNSSFIDTSKIDVQLAKTFNDPNVPLPWKEKKRLAEIQLQQTEEKLKKLEDAGMNNKNNKGKNKKISLIDEKIENNSKLKEYLEAVKPKNQTKSWANDEIVNSEGAPSSKDLEIALLKKDAESITNIASIPDAASDDEYEDFNKQDEDEEEEMMIPLTSEPLQTEDAEDETPKDMDDLEWLRSKRIRIKEGEDEVSEKEPIVEEEDITIQPEETTNKSTKSIKPTKSSSSSSSPPPPPQLSEQDISIEKISKLGRLFIRNILYTATEEEFRELFSPFGELEEVHIAIDTRNGTSKGFAYIKFKDPKDAVQAYLSLDKEIFQGRLLHILPGDDKKDHKLDEYDLSNLPLKKQKELKRKYQASQEQFSWNSLYMNTDSIMESVASKLGISKSDLIDPQNSNSAVKQALAEANIIGDVRKYFENKGVDLTQFNKNERDDKVILIKNFQHGTTKEEIGEMFSEYGQLNRVLMPPAGTIAIVEFRDAPAARKAFNKLSYRRLGKSILYLEKGPKNLFNSDVVVEGEGDNDIPVKEQSEGKSAKISTSDVMDIDNEKEVETINPIGPTVSIFVKNLNFSTTTQDLTNLFKPLDGFVIATVKTKPNPKDKDSKLSMGFGFVEFKTKSQADAAIHNLDGYALDGHNLQLKISSRVSNTSSSSNTTSSIKRSRKSSKIIVKNLAFEATRKDIFELFNSFGNLKSVRVPKKFNKSARGFGFVEFSTMKEAENAMDQLQGVHLLGRKLILDFAELESDDAEVVIEKMTKKAKLQTNTRKMAAIRENNTAKRNLNLEDEEEGFNLNQL</sequence>
<evidence type="ECO:0000313" key="13">
    <source>
        <dbReference type="EMBL" id="ODV83278.1"/>
    </source>
</evidence>
<dbReference type="CDD" id="cd12568">
    <property type="entry name" value="RRM3_MRD1"/>
    <property type="match status" value="1"/>
</dbReference>
<feature type="region of interest" description="Disordered" evidence="11">
    <location>
        <begin position="190"/>
        <end position="237"/>
    </location>
</feature>
<dbReference type="GO" id="GO:0005634">
    <property type="term" value="C:nucleus"/>
    <property type="evidence" value="ECO:0007669"/>
    <property type="project" value="UniProtKB-SubCell"/>
</dbReference>
<dbReference type="PANTHER" id="PTHR48039">
    <property type="entry name" value="RNA-BINDING MOTIF PROTEIN 14B"/>
    <property type="match status" value="1"/>
</dbReference>
<feature type="domain" description="RRM" evidence="12">
    <location>
        <begin position="315"/>
        <end position="393"/>
    </location>
</feature>
<evidence type="ECO:0000256" key="8">
    <source>
        <dbReference type="ARBA" id="ARBA00023274"/>
    </source>
</evidence>
<keyword evidence="4" id="KW-0698">rRNA processing</keyword>
<dbReference type="InterPro" id="IPR012677">
    <property type="entry name" value="Nucleotide-bd_a/b_plait_sf"/>
</dbReference>
<dbReference type="Pfam" id="PF00076">
    <property type="entry name" value="RRM_1"/>
    <property type="match status" value="5"/>
</dbReference>
<comment type="subcellular location">
    <subcellularLocation>
        <location evidence="1">Nucleus</location>
    </subcellularLocation>
</comment>
<evidence type="ECO:0000256" key="4">
    <source>
        <dbReference type="ARBA" id="ARBA00022552"/>
    </source>
</evidence>
<feature type="domain" description="RRM" evidence="12">
    <location>
        <begin position="728"/>
        <end position="805"/>
    </location>
</feature>
<evidence type="ECO:0000256" key="6">
    <source>
        <dbReference type="ARBA" id="ARBA00022884"/>
    </source>
</evidence>
<dbReference type="InterPro" id="IPR051945">
    <property type="entry name" value="RRM_MRD1_RNA_proc_ribogen"/>
</dbReference>
<evidence type="ECO:0000256" key="9">
    <source>
        <dbReference type="PROSITE-ProRule" id="PRU00176"/>
    </source>
</evidence>
<comment type="similarity">
    <text evidence="2">Belongs to the RRM MRD1 family.</text>
</comment>
<organism evidence="13 14">
    <name type="scientific">[Candida] arabinofermentans NRRL YB-2248</name>
    <dbReference type="NCBI Taxonomy" id="983967"/>
    <lineage>
        <taxon>Eukaryota</taxon>
        <taxon>Fungi</taxon>
        <taxon>Dikarya</taxon>
        <taxon>Ascomycota</taxon>
        <taxon>Saccharomycotina</taxon>
        <taxon>Pichiomycetes</taxon>
        <taxon>Pichiales</taxon>
        <taxon>Pichiaceae</taxon>
        <taxon>Ogataea</taxon>
        <taxon>Ogataea/Candida clade</taxon>
    </lineage>
</organism>